<feature type="transmembrane region" description="Helical" evidence="1">
    <location>
        <begin position="66"/>
        <end position="86"/>
    </location>
</feature>
<dbReference type="Pfam" id="PF20382">
    <property type="entry name" value="DUF6677"/>
    <property type="match status" value="1"/>
</dbReference>
<name>A0A285NT64_NATPI</name>
<evidence type="ECO:0000259" key="2">
    <source>
        <dbReference type="Pfam" id="PF20382"/>
    </source>
</evidence>
<protein>
    <submittedName>
        <fullName evidence="4">Zinc-ribbon domain-containing protein</fullName>
    </submittedName>
</protein>
<evidence type="ECO:0000313" key="5">
    <source>
        <dbReference type="Proteomes" id="UP000219453"/>
    </source>
</evidence>
<dbReference type="OrthoDB" id="204947at2157"/>
<feature type="transmembrane region" description="Helical" evidence="1">
    <location>
        <begin position="12"/>
        <end position="28"/>
    </location>
</feature>
<keyword evidence="5" id="KW-1185">Reference proteome</keyword>
<sequence>MQQSSSQKRPWLAALLGVLAVGFGHFYIRRWRRALGWLLATVSVTTLFVDPAALEAFATFSAVDPMALAPTAFVAVLSVVDAYVLAQAQNAAARMTPDENGELTHCPHCGKELDDDLEFCQWCTTPLDEFQGGQQIDDRDSP</sequence>
<feature type="domain" description="DUF7575" evidence="3">
    <location>
        <begin position="103"/>
        <end position="128"/>
    </location>
</feature>
<evidence type="ECO:0000313" key="4">
    <source>
        <dbReference type="EMBL" id="SNZ12655.1"/>
    </source>
</evidence>
<reference evidence="4 5" key="1">
    <citation type="submission" date="2017-09" db="EMBL/GenBank/DDBJ databases">
        <authorList>
            <person name="Ehlers B."/>
            <person name="Leendertz F.H."/>
        </authorList>
    </citation>
    <scope>NUCLEOTIDE SEQUENCE [LARGE SCALE GENOMIC DNA]</scope>
    <source>
        <strain evidence="4 5">DSM 27208</strain>
    </source>
</reference>
<proteinExistence type="predicted"/>
<dbReference type="InterPro" id="IPR046499">
    <property type="entry name" value="DUF6677"/>
</dbReference>
<dbReference type="InterPro" id="IPR055997">
    <property type="entry name" value="DUF7575"/>
</dbReference>
<dbReference type="Proteomes" id="UP000219453">
    <property type="component" value="Unassembled WGS sequence"/>
</dbReference>
<dbReference type="AlphaFoldDB" id="A0A285NT64"/>
<evidence type="ECO:0000256" key="1">
    <source>
        <dbReference type="SAM" id="Phobius"/>
    </source>
</evidence>
<keyword evidence="1" id="KW-0812">Transmembrane</keyword>
<feature type="domain" description="DUF6677" evidence="2">
    <location>
        <begin position="12"/>
        <end position="98"/>
    </location>
</feature>
<dbReference type="EMBL" id="OBEJ01000002">
    <property type="protein sequence ID" value="SNZ12655.1"/>
    <property type="molecule type" value="Genomic_DNA"/>
</dbReference>
<dbReference type="Pfam" id="PF24460">
    <property type="entry name" value="DUF7575"/>
    <property type="match status" value="1"/>
</dbReference>
<keyword evidence="1" id="KW-1133">Transmembrane helix</keyword>
<gene>
    <name evidence="4" type="ORF">SAMN06269185_1854</name>
</gene>
<keyword evidence="1" id="KW-0472">Membrane</keyword>
<accession>A0A285NT64</accession>
<feature type="transmembrane region" description="Helical" evidence="1">
    <location>
        <begin position="35"/>
        <end position="54"/>
    </location>
</feature>
<evidence type="ECO:0000259" key="3">
    <source>
        <dbReference type="Pfam" id="PF24460"/>
    </source>
</evidence>
<dbReference type="RefSeq" id="WP_097008781.1">
    <property type="nucleotide sequence ID" value="NZ_OBEJ01000002.1"/>
</dbReference>
<organism evidence="4 5">
    <name type="scientific">Natronoarchaeum philippinense</name>
    <dbReference type="NCBI Taxonomy" id="558529"/>
    <lineage>
        <taxon>Archaea</taxon>
        <taxon>Methanobacteriati</taxon>
        <taxon>Methanobacteriota</taxon>
        <taxon>Stenosarchaea group</taxon>
        <taxon>Halobacteria</taxon>
        <taxon>Halobacteriales</taxon>
        <taxon>Natronoarchaeaceae</taxon>
    </lineage>
</organism>